<dbReference type="Proteomes" id="UP001271007">
    <property type="component" value="Unassembled WGS sequence"/>
</dbReference>
<protein>
    <submittedName>
        <fullName evidence="1">Uncharacterized protein</fullName>
    </submittedName>
</protein>
<reference evidence="1" key="1">
    <citation type="submission" date="2023-04" db="EMBL/GenBank/DDBJ databases">
        <title>Black Yeasts Isolated from many extreme environments.</title>
        <authorList>
            <person name="Coleine C."/>
            <person name="Stajich J.E."/>
            <person name="Selbmann L."/>
        </authorList>
    </citation>
    <scope>NUCLEOTIDE SEQUENCE</scope>
    <source>
        <strain evidence="1">CCFEE 5312</strain>
    </source>
</reference>
<gene>
    <name evidence="1" type="ORF">LTR09_003476</name>
</gene>
<dbReference type="EMBL" id="JAWDJX010000008">
    <property type="protein sequence ID" value="KAK3055556.1"/>
    <property type="molecule type" value="Genomic_DNA"/>
</dbReference>
<comment type="caution">
    <text evidence="1">The sequence shown here is derived from an EMBL/GenBank/DDBJ whole genome shotgun (WGS) entry which is preliminary data.</text>
</comment>
<organism evidence="1 2">
    <name type="scientific">Extremus antarcticus</name>
    <dbReference type="NCBI Taxonomy" id="702011"/>
    <lineage>
        <taxon>Eukaryota</taxon>
        <taxon>Fungi</taxon>
        <taxon>Dikarya</taxon>
        <taxon>Ascomycota</taxon>
        <taxon>Pezizomycotina</taxon>
        <taxon>Dothideomycetes</taxon>
        <taxon>Dothideomycetidae</taxon>
        <taxon>Mycosphaerellales</taxon>
        <taxon>Extremaceae</taxon>
        <taxon>Extremus</taxon>
    </lineage>
</organism>
<keyword evidence="2" id="KW-1185">Reference proteome</keyword>
<dbReference type="AlphaFoldDB" id="A0AAJ0DS36"/>
<evidence type="ECO:0000313" key="2">
    <source>
        <dbReference type="Proteomes" id="UP001271007"/>
    </source>
</evidence>
<proteinExistence type="predicted"/>
<name>A0AAJ0DS36_9PEZI</name>
<evidence type="ECO:0000313" key="1">
    <source>
        <dbReference type="EMBL" id="KAK3055556.1"/>
    </source>
</evidence>
<accession>A0AAJ0DS36</accession>
<sequence>MDDVEDGYRMSMELDLVASAPSPKIKNWVTDIPDLASPSFNERHDVADHWDAKDVDISDSLSLVAEGDDRKRIERWREICGL</sequence>